<dbReference type="Proteomes" id="UP000295096">
    <property type="component" value="Unassembled WGS sequence"/>
</dbReference>
<accession>A0A4R5Q7T0</accession>
<comment type="caution">
    <text evidence="3">The sequence shown here is derived from an EMBL/GenBank/DDBJ whole genome shotgun (WGS) entry which is preliminary data.</text>
</comment>
<keyword evidence="4" id="KW-1185">Reference proteome</keyword>
<dbReference type="Pfam" id="PF14706">
    <property type="entry name" value="Tnp_DNA_bind"/>
    <property type="match status" value="1"/>
</dbReference>
<dbReference type="PANTHER" id="PTHR37319:SF1">
    <property type="entry name" value="TRANSPOSASE TN5 DIMERISATION DOMAIN-CONTAINING PROTEIN"/>
    <property type="match status" value="1"/>
</dbReference>
<protein>
    <submittedName>
        <fullName evidence="3">IS4 family transposase</fullName>
    </submittedName>
</protein>
<dbReference type="RefSeq" id="WP_133293007.1">
    <property type="nucleotide sequence ID" value="NZ_SMSJ01000149.1"/>
</dbReference>
<dbReference type="NCBIfam" id="NF033590">
    <property type="entry name" value="transpos_IS4_3"/>
    <property type="match status" value="1"/>
</dbReference>
<feature type="region of interest" description="Disordered" evidence="1">
    <location>
        <begin position="1"/>
        <end position="21"/>
    </location>
</feature>
<dbReference type="InterPro" id="IPR014735">
    <property type="entry name" value="Transposase_Tn5-like_N"/>
</dbReference>
<dbReference type="OrthoDB" id="29815at2"/>
<sequence>MVPCVGRAAGGTARGSPSENWTRTEVEAATFADARLHRRFGVLLGQLAVGIGKSIPQACRDWAGAKAAYGFLANSRVSEGDILGGHMAATAERFMASRGVVLLLQDTTEFTYRRASASAIGVTKSVNSGRDAKGRWRHHTLCGLLMHTSLAVTEDRVPLGVTALKVWTRSKCGTAALKRVVNPTRVPIEGKESVRWLDNLRRSVELLGEPGRLVHVGDRESDIYELFCLARDLGTHFVVRTCVDRLAGDGTHTIATEMADARVRGLHRVALRGPEGEAMNVVLEIQARRVHVLPPIGKQRRYPALDLIVLHVTERDRPRGREPIEWKLLTDLPVRSRRDALEKVRWYAMRWKIETFRKILKSGCRAEESRLQSAERIANLLALFCIIAWRVLWLTLAHRADPGATPQTALSEREITVLDRILLIRRSERTEETSLAAYVRKLARLGGYLGRSRDPPPGISVLWRGLSRLADIELGMEVATRPTCG</sequence>
<dbReference type="AlphaFoldDB" id="A0A4R5Q7T0"/>
<dbReference type="EMBL" id="SMSJ01000149">
    <property type="protein sequence ID" value="TDH58147.1"/>
    <property type="molecule type" value="Genomic_DNA"/>
</dbReference>
<reference evidence="3 4" key="1">
    <citation type="journal article" date="2016" name="J. Microbiol.">
        <title>Dankookia rubra gen. nov., sp. nov., an alphaproteobacterium isolated from sediment of a shallow stream.</title>
        <authorList>
            <person name="Kim W.H."/>
            <person name="Kim D.H."/>
            <person name="Kang K."/>
            <person name="Ahn T.Y."/>
        </authorList>
    </citation>
    <scope>NUCLEOTIDE SEQUENCE [LARGE SCALE GENOMIC DNA]</scope>
    <source>
        <strain evidence="3 4">JCM30602</strain>
    </source>
</reference>
<feature type="domain" description="Transposase Tn5-like N-terminal" evidence="2">
    <location>
        <begin position="19"/>
        <end position="77"/>
    </location>
</feature>
<dbReference type="InterPro" id="IPR014737">
    <property type="entry name" value="Transposase_Tn5-like_C"/>
</dbReference>
<organism evidence="3 4">
    <name type="scientific">Dankookia rubra</name>
    <dbReference type="NCBI Taxonomy" id="1442381"/>
    <lineage>
        <taxon>Bacteria</taxon>
        <taxon>Pseudomonadati</taxon>
        <taxon>Pseudomonadota</taxon>
        <taxon>Alphaproteobacteria</taxon>
        <taxon>Acetobacterales</taxon>
        <taxon>Roseomonadaceae</taxon>
        <taxon>Dankookia</taxon>
    </lineage>
</organism>
<dbReference type="InterPro" id="IPR047768">
    <property type="entry name" value="Tn5p-like"/>
</dbReference>
<evidence type="ECO:0000259" key="2">
    <source>
        <dbReference type="Pfam" id="PF14706"/>
    </source>
</evidence>
<dbReference type="PANTHER" id="PTHR37319">
    <property type="entry name" value="TRANSPOSASE"/>
    <property type="match status" value="1"/>
</dbReference>
<dbReference type="InterPro" id="IPR038215">
    <property type="entry name" value="TN5-like_N_sf"/>
</dbReference>
<gene>
    <name evidence="3" type="ORF">E2C06_34120</name>
</gene>
<dbReference type="Gene3D" id="1.10.246.40">
    <property type="entry name" value="Tn5 transposase, domain 1"/>
    <property type="match status" value="1"/>
</dbReference>
<dbReference type="SUPFAM" id="SSF53098">
    <property type="entry name" value="Ribonuclease H-like"/>
    <property type="match status" value="1"/>
</dbReference>
<evidence type="ECO:0000256" key="1">
    <source>
        <dbReference type="SAM" id="MobiDB-lite"/>
    </source>
</evidence>
<dbReference type="Gene3D" id="3.90.350.10">
    <property type="entry name" value="Transposase Inhibitor Protein From Tn5, Chain A, domain 1"/>
    <property type="match status" value="1"/>
</dbReference>
<dbReference type="Gene3D" id="1.10.740.10">
    <property type="entry name" value="Transferase Inhibitor Protein From Tn5, Chain"/>
    <property type="match status" value="1"/>
</dbReference>
<evidence type="ECO:0000313" key="4">
    <source>
        <dbReference type="Proteomes" id="UP000295096"/>
    </source>
</evidence>
<dbReference type="InterPro" id="IPR054836">
    <property type="entry name" value="Tn5_transposase"/>
</dbReference>
<evidence type="ECO:0000313" key="3">
    <source>
        <dbReference type="EMBL" id="TDH58147.1"/>
    </source>
</evidence>
<dbReference type="InterPro" id="IPR012337">
    <property type="entry name" value="RNaseH-like_sf"/>
</dbReference>
<name>A0A4R5Q7T0_9PROT</name>
<proteinExistence type="predicted"/>